<evidence type="ECO:0000313" key="12">
    <source>
        <dbReference type="Proteomes" id="UP000055136"/>
    </source>
</evidence>
<dbReference type="CDD" id="cd16833">
    <property type="entry name" value="YfiH"/>
    <property type="match status" value="1"/>
</dbReference>
<dbReference type="Pfam" id="PF02578">
    <property type="entry name" value="Cu-oxidase_4"/>
    <property type="match status" value="1"/>
</dbReference>
<evidence type="ECO:0000256" key="4">
    <source>
        <dbReference type="ARBA" id="ARBA00022723"/>
    </source>
</evidence>
<dbReference type="EMBL" id="CP013099">
    <property type="protein sequence ID" value="ALP52859.1"/>
    <property type="molecule type" value="Genomic_DNA"/>
</dbReference>
<evidence type="ECO:0000256" key="8">
    <source>
        <dbReference type="ARBA" id="ARBA00048968"/>
    </source>
</evidence>
<keyword evidence="6" id="KW-0862">Zinc</keyword>
<comment type="catalytic activity">
    <reaction evidence="7">
        <text>adenosine + H2O + H(+) = inosine + NH4(+)</text>
        <dbReference type="Rhea" id="RHEA:24408"/>
        <dbReference type="ChEBI" id="CHEBI:15377"/>
        <dbReference type="ChEBI" id="CHEBI:15378"/>
        <dbReference type="ChEBI" id="CHEBI:16335"/>
        <dbReference type="ChEBI" id="CHEBI:17596"/>
        <dbReference type="ChEBI" id="CHEBI:28938"/>
        <dbReference type="EC" id="3.5.4.4"/>
    </reaction>
    <physiologicalReaction direction="left-to-right" evidence="7">
        <dbReference type="Rhea" id="RHEA:24409"/>
    </physiologicalReaction>
</comment>
<comment type="catalytic activity">
    <reaction evidence="9">
        <text>S-methyl-5'-thioadenosine + phosphate = 5-(methylsulfanyl)-alpha-D-ribose 1-phosphate + adenine</text>
        <dbReference type="Rhea" id="RHEA:11852"/>
        <dbReference type="ChEBI" id="CHEBI:16708"/>
        <dbReference type="ChEBI" id="CHEBI:17509"/>
        <dbReference type="ChEBI" id="CHEBI:43474"/>
        <dbReference type="ChEBI" id="CHEBI:58533"/>
        <dbReference type="EC" id="2.4.2.28"/>
    </reaction>
    <physiologicalReaction direction="left-to-right" evidence="9">
        <dbReference type="Rhea" id="RHEA:11853"/>
    </physiologicalReaction>
</comment>
<dbReference type="PANTHER" id="PTHR30616">
    <property type="entry name" value="UNCHARACTERIZED PROTEIN YFIH"/>
    <property type="match status" value="1"/>
</dbReference>
<dbReference type="GO" id="GO:0016787">
    <property type="term" value="F:hydrolase activity"/>
    <property type="evidence" value="ECO:0007669"/>
    <property type="project" value="UniProtKB-KW"/>
</dbReference>
<comment type="similarity">
    <text evidence="2 10">Belongs to the purine nucleoside phosphorylase YfiH/LACC1 family.</text>
</comment>
<proteinExistence type="inferred from homology"/>
<protein>
    <recommendedName>
        <fullName evidence="10">Purine nucleoside phosphorylase</fullName>
    </recommendedName>
</protein>
<keyword evidence="5" id="KW-0378">Hydrolase</keyword>
<dbReference type="GO" id="GO:0017061">
    <property type="term" value="F:S-methyl-5-thioadenosine phosphorylase activity"/>
    <property type="evidence" value="ECO:0007669"/>
    <property type="project" value="UniProtKB-EC"/>
</dbReference>
<dbReference type="KEGG" id="tee:Tel_06645"/>
<dbReference type="AlphaFoldDB" id="A0A0S2TCI2"/>
<evidence type="ECO:0000256" key="5">
    <source>
        <dbReference type="ARBA" id="ARBA00022801"/>
    </source>
</evidence>
<dbReference type="STRING" id="1748243.Tel_06645"/>
<dbReference type="GO" id="GO:0005507">
    <property type="term" value="F:copper ion binding"/>
    <property type="evidence" value="ECO:0007669"/>
    <property type="project" value="TreeGrafter"/>
</dbReference>
<organism evidence="11 12">
    <name type="scientific">Candidatus Tenderia electrophaga</name>
    <dbReference type="NCBI Taxonomy" id="1748243"/>
    <lineage>
        <taxon>Bacteria</taxon>
        <taxon>Pseudomonadati</taxon>
        <taxon>Pseudomonadota</taxon>
        <taxon>Gammaproteobacteria</taxon>
        <taxon>Candidatus Tenderiales</taxon>
        <taxon>Candidatus Tenderiaceae</taxon>
        <taxon>Candidatus Tenderia</taxon>
    </lineage>
</organism>
<keyword evidence="4" id="KW-0479">Metal-binding</keyword>
<gene>
    <name evidence="11" type="ORF">Tel_06645</name>
</gene>
<dbReference type="InterPro" id="IPR038371">
    <property type="entry name" value="Cu_polyphenol_OxRdtase_sf"/>
</dbReference>
<accession>A0A0S2TCI2</accession>
<dbReference type="InterPro" id="IPR011324">
    <property type="entry name" value="Cytotoxic_necrot_fac-like_cat"/>
</dbReference>
<evidence type="ECO:0000256" key="1">
    <source>
        <dbReference type="ARBA" id="ARBA00000553"/>
    </source>
</evidence>
<comment type="catalytic activity">
    <reaction evidence="1">
        <text>inosine + phosphate = alpha-D-ribose 1-phosphate + hypoxanthine</text>
        <dbReference type="Rhea" id="RHEA:27646"/>
        <dbReference type="ChEBI" id="CHEBI:17368"/>
        <dbReference type="ChEBI" id="CHEBI:17596"/>
        <dbReference type="ChEBI" id="CHEBI:43474"/>
        <dbReference type="ChEBI" id="CHEBI:57720"/>
        <dbReference type="EC" id="2.4.2.1"/>
    </reaction>
    <physiologicalReaction direction="left-to-right" evidence="1">
        <dbReference type="Rhea" id="RHEA:27647"/>
    </physiologicalReaction>
</comment>
<evidence type="ECO:0000313" key="11">
    <source>
        <dbReference type="EMBL" id="ALP52859.1"/>
    </source>
</evidence>
<evidence type="ECO:0000256" key="2">
    <source>
        <dbReference type="ARBA" id="ARBA00007353"/>
    </source>
</evidence>
<evidence type="ECO:0000256" key="10">
    <source>
        <dbReference type="RuleBase" id="RU361274"/>
    </source>
</evidence>
<dbReference type="InterPro" id="IPR003730">
    <property type="entry name" value="Cu_polyphenol_OxRdtase"/>
</dbReference>
<dbReference type="Proteomes" id="UP000055136">
    <property type="component" value="Chromosome"/>
</dbReference>
<comment type="catalytic activity">
    <reaction evidence="8">
        <text>adenosine + phosphate = alpha-D-ribose 1-phosphate + adenine</text>
        <dbReference type="Rhea" id="RHEA:27642"/>
        <dbReference type="ChEBI" id="CHEBI:16335"/>
        <dbReference type="ChEBI" id="CHEBI:16708"/>
        <dbReference type="ChEBI" id="CHEBI:43474"/>
        <dbReference type="ChEBI" id="CHEBI:57720"/>
        <dbReference type="EC" id="2.4.2.1"/>
    </reaction>
    <physiologicalReaction direction="left-to-right" evidence="8">
        <dbReference type="Rhea" id="RHEA:27643"/>
    </physiologicalReaction>
</comment>
<reference evidence="11" key="1">
    <citation type="submission" date="2015-10" db="EMBL/GenBank/DDBJ databases">
        <title>Description of Candidatus Tenderia electrophaga gen. nov, sp. nov., an Uncultivated Electroautotroph from a Biocathode Enrichment.</title>
        <authorList>
            <person name="Eddie B.J."/>
            <person name="Malanoski A.P."/>
            <person name="Wang Z."/>
            <person name="Hall R.J."/>
            <person name="Oh S.D."/>
            <person name="Heiner C."/>
            <person name="Lin B."/>
            <person name="Strycharz-Glaven S.M."/>
        </authorList>
    </citation>
    <scope>NUCLEOTIDE SEQUENCE [LARGE SCALE GENOMIC DNA]</scope>
    <source>
        <strain evidence="11">NRL1</strain>
    </source>
</reference>
<dbReference type="SUPFAM" id="SSF64438">
    <property type="entry name" value="CNF1/YfiH-like putative cysteine hydrolases"/>
    <property type="match status" value="1"/>
</dbReference>
<keyword evidence="12" id="KW-1185">Reference proteome</keyword>
<dbReference type="Gene3D" id="3.60.140.10">
    <property type="entry name" value="CNF1/YfiH-like putative cysteine hydrolases"/>
    <property type="match status" value="1"/>
</dbReference>
<evidence type="ECO:0000256" key="7">
    <source>
        <dbReference type="ARBA" id="ARBA00047989"/>
    </source>
</evidence>
<dbReference type="NCBIfam" id="TIGR00726">
    <property type="entry name" value="peptidoglycan editing factor PgeF"/>
    <property type="match status" value="1"/>
</dbReference>
<name>A0A0S2TCI2_9GAMM</name>
<evidence type="ECO:0000256" key="6">
    <source>
        <dbReference type="ARBA" id="ARBA00022833"/>
    </source>
</evidence>
<sequence>MSMPDQNVGWIVPDWPAPARVRAGSTTRLGGVSVAPYDSLNLGDHVGDVPDAVAENRRRLRQQHQLPADPVWLKQVHGVVVVDAATVHGRPEADAAFSRQSGVVCTVMTADCLPVLLCDRHGTVVAAVHAGWRGLVHGVIEATVRRMGVSADKLMAWLGPAIGPAAFEVGEAVRAQFLDVDAQAATAFQPSPRGRWLADIYQLAAQRLTRLGVERVYGGHWCTFSDQERFYSYRRDAVTGRMASLIWLAHE</sequence>
<evidence type="ECO:0000256" key="3">
    <source>
        <dbReference type="ARBA" id="ARBA00022679"/>
    </source>
</evidence>
<keyword evidence="3" id="KW-0808">Transferase</keyword>
<dbReference type="PANTHER" id="PTHR30616:SF2">
    <property type="entry name" value="PURINE NUCLEOSIDE PHOSPHORYLASE LACC1"/>
    <property type="match status" value="1"/>
</dbReference>
<evidence type="ECO:0000256" key="9">
    <source>
        <dbReference type="ARBA" id="ARBA00049893"/>
    </source>
</evidence>